<evidence type="ECO:0000256" key="2">
    <source>
        <dbReference type="ARBA" id="ARBA00022679"/>
    </source>
</evidence>
<protein>
    <submittedName>
        <fullName evidence="6">Beta-ketoacyl-[acyl-carrier-protein] synthase family protein</fullName>
    </submittedName>
</protein>
<dbReference type="InterPro" id="IPR016039">
    <property type="entry name" value="Thiolase-like"/>
</dbReference>
<feature type="region of interest" description="Disordered" evidence="4">
    <location>
        <begin position="396"/>
        <end position="430"/>
    </location>
</feature>
<dbReference type="InterPro" id="IPR014030">
    <property type="entry name" value="Ketoacyl_synth_N"/>
</dbReference>
<dbReference type="GO" id="GO:0004315">
    <property type="term" value="F:3-oxoacyl-[acyl-carrier-protein] synthase activity"/>
    <property type="evidence" value="ECO:0007669"/>
    <property type="project" value="TreeGrafter"/>
</dbReference>
<dbReference type="RefSeq" id="WP_176162540.1">
    <property type="nucleotide sequence ID" value="NZ_CP054929.1"/>
</dbReference>
<evidence type="ECO:0000313" key="6">
    <source>
        <dbReference type="EMBL" id="QKW50807.1"/>
    </source>
</evidence>
<dbReference type="GO" id="GO:0006633">
    <property type="term" value="P:fatty acid biosynthetic process"/>
    <property type="evidence" value="ECO:0007669"/>
    <property type="project" value="TreeGrafter"/>
</dbReference>
<dbReference type="Pfam" id="PF00109">
    <property type="entry name" value="ketoacyl-synt"/>
    <property type="match status" value="1"/>
</dbReference>
<evidence type="ECO:0000259" key="5">
    <source>
        <dbReference type="PROSITE" id="PS52004"/>
    </source>
</evidence>
<evidence type="ECO:0000256" key="3">
    <source>
        <dbReference type="RuleBase" id="RU003694"/>
    </source>
</evidence>
<dbReference type="Pfam" id="PF02801">
    <property type="entry name" value="Ketoacyl-synt_C"/>
    <property type="match status" value="1"/>
</dbReference>
<dbReference type="InterPro" id="IPR014031">
    <property type="entry name" value="Ketoacyl_synth_C"/>
</dbReference>
<sequence>MTTDVVITGLGVVSPLGNDPGEYWERLLRGEVPMRPLVAPGTAVDGTHTYPVTDAPRPAPHPGDEPGRASGFALAAAGDALRDAGLADAGPTVLDGVGMVVGTGNGDSDLREAERDGRRELTGLQWYPYDTQGLLAERLALHGPGLTVSTACAAGAYAVAMGAEMIRAGEAEVVLVGGTEAVSRPAVGAFLRLGAAEPGPCRPFDADRAGTVYGEGAAFLVLESAAHARGRGASPYARVLDSGWSCDAFHETAPDPEGTQALRAVREALHRSELGQGDIGAVLCHGTGTPANDAVESRTTAALLGPRTPEVPVTAIKASLGHSGGAAGAFSCLTAALVLRDGTVPPVGTLRALDPACELRVVREVPQASAGSAVLVNAYAFGGNNISVAIAALDPTDPAEPVDPDPGAGTETHGRATGPGRPVSAREGAA</sequence>
<dbReference type="SUPFAM" id="SSF53901">
    <property type="entry name" value="Thiolase-like"/>
    <property type="match status" value="1"/>
</dbReference>
<evidence type="ECO:0000256" key="1">
    <source>
        <dbReference type="ARBA" id="ARBA00008467"/>
    </source>
</evidence>
<organism evidence="6 7">
    <name type="scientific">Streptomyces buecherae</name>
    <dbReference type="NCBI Taxonomy" id="2763006"/>
    <lineage>
        <taxon>Bacteria</taxon>
        <taxon>Bacillati</taxon>
        <taxon>Actinomycetota</taxon>
        <taxon>Actinomycetes</taxon>
        <taxon>Kitasatosporales</taxon>
        <taxon>Streptomycetaceae</taxon>
        <taxon>Streptomyces</taxon>
    </lineage>
</organism>
<keyword evidence="2 3" id="KW-0808">Transferase</keyword>
<reference evidence="6 7" key="1">
    <citation type="submission" date="2020-06" db="EMBL/GenBank/DDBJ databases">
        <title>Genome mining for natural products.</title>
        <authorList>
            <person name="Zhang B."/>
            <person name="Shi J."/>
            <person name="Ge H."/>
        </authorList>
    </citation>
    <scope>NUCLEOTIDE SEQUENCE [LARGE SCALE GENOMIC DNA]</scope>
    <source>
        <strain evidence="6 7">NA00687</strain>
    </source>
</reference>
<dbReference type="PANTHER" id="PTHR11712">
    <property type="entry name" value="POLYKETIDE SYNTHASE-RELATED"/>
    <property type="match status" value="1"/>
</dbReference>
<dbReference type="AlphaFoldDB" id="A0A7H8N8F8"/>
<evidence type="ECO:0000313" key="7">
    <source>
        <dbReference type="Proteomes" id="UP000509303"/>
    </source>
</evidence>
<feature type="region of interest" description="Disordered" evidence="4">
    <location>
        <begin position="41"/>
        <end position="70"/>
    </location>
</feature>
<dbReference type="Proteomes" id="UP000509303">
    <property type="component" value="Chromosome"/>
</dbReference>
<proteinExistence type="inferred from homology"/>
<dbReference type="InterPro" id="IPR020841">
    <property type="entry name" value="PKS_Beta-ketoAc_synthase_dom"/>
</dbReference>
<dbReference type="PANTHER" id="PTHR11712:SF347">
    <property type="entry name" value="BETA KETOACYL-ACYL CARRIER PROTEIN SYNTHASE"/>
    <property type="match status" value="1"/>
</dbReference>
<dbReference type="Gene3D" id="3.40.47.10">
    <property type="match status" value="1"/>
</dbReference>
<dbReference type="InterPro" id="IPR000794">
    <property type="entry name" value="Beta-ketoacyl_synthase"/>
</dbReference>
<dbReference type="CDD" id="cd00834">
    <property type="entry name" value="KAS_I_II"/>
    <property type="match status" value="1"/>
</dbReference>
<dbReference type="PROSITE" id="PS52004">
    <property type="entry name" value="KS3_2"/>
    <property type="match status" value="1"/>
</dbReference>
<name>A0A7H8N8F8_9ACTN</name>
<dbReference type="EMBL" id="CP054929">
    <property type="protein sequence ID" value="QKW50807.1"/>
    <property type="molecule type" value="Genomic_DNA"/>
</dbReference>
<comment type="similarity">
    <text evidence="1 3">Belongs to the thiolase-like superfamily. Beta-ketoacyl-ACP synthases family.</text>
</comment>
<keyword evidence="7" id="KW-1185">Reference proteome</keyword>
<accession>A0A7H8N8F8</accession>
<feature type="domain" description="Ketosynthase family 3 (KS3)" evidence="5">
    <location>
        <begin position="2"/>
        <end position="392"/>
    </location>
</feature>
<evidence type="ECO:0000256" key="4">
    <source>
        <dbReference type="SAM" id="MobiDB-lite"/>
    </source>
</evidence>
<dbReference type="SMART" id="SM00825">
    <property type="entry name" value="PKS_KS"/>
    <property type="match status" value="1"/>
</dbReference>
<gene>
    <name evidence="6" type="ORF">HUT08_16125</name>
</gene>